<protein>
    <recommendedName>
        <fullName evidence="3">DUF4230 domain-containing protein</fullName>
    </recommendedName>
</protein>
<dbReference type="eggNOG" id="ENOG5031H0R">
    <property type="taxonomic scope" value="Bacteria"/>
</dbReference>
<dbReference type="InterPro" id="IPR025324">
    <property type="entry name" value="DUF4230"/>
</dbReference>
<dbReference type="AlphaFoldDB" id="A0A066UN65"/>
<accession>A0A066UN65</accession>
<dbReference type="GeneID" id="301975816"/>
<evidence type="ECO:0008006" key="3">
    <source>
        <dbReference type="Google" id="ProtNLM"/>
    </source>
</evidence>
<dbReference type="OrthoDB" id="154626at2"/>
<proteinExistence type="predicted"/>
<dbReference type="Pfam" id="PF14014">
    <property type="entry name" value="DUF4230"/>
    <property type="match status" value="1"/>
</dbReference>
<evidence type="ECO:0000313" key="2">
    <source>
        <dbReference type="Proteomes" id="UP000035860"/>
    </source>
</evidence>
<reference evidence="1 2" key="1">
    <citation type="journal article" date="2014" name="Genome Announc.">
        <title>Draft Genome Sequence of Moraxella bovoculi Strain 237T (ATCC BAA-1259T) Isolated from a Calf with Infectious Bovine Keratoconjunctivitis.</title>
        <authorList>
            <person name="Calcutt M.J."/>
            <person name="Foecking M.F."/>
            <person name="Martin N.T."/>
            <person name="Mhlanga-Mutangadura T."/>
            <person name="Reilly T.J."/>
        </authorList>
    </citation>
    <scope>NUCLEOTIDE SEQUENCE [LARGE SCALE GENOMIC DNA]</scope>
    <source>
        <strain evidence="1 2">237</strain>
    </source>
</reference>
<keyword evidence="2" id="KW-1185">Reference proteome</keyword>
<name>A0A066UN65_9GAMM</name>
<dbReference type="EMBL" id="AOMT01000009">
    <property type="protein sequence ID" value="KDN25594.1"/>
    <property type="molecule type" value="Genomic_DNA"/>
</dbReference>
<dbReference type="RefSeq" id="WP_036363413.1">
    <property type="nucleotide sequence ID" value="NZ_AOMT01000009.1"/>
</dbReference>
<dbReference type="Proteomes" id="UP000035860">
    <property type="component" value="Unassembled WGS sequence"/>
</dbReference>
<comment type="caution">
    <text evidence="1">The sequence shown here is derived from an EMBL/GenBank/DDBJ whole genome shotgun (WGS) entry which is preliminary data.</text>
</comment>
<evidence type="ECO:0000313" key="1">
    <source>
        <dbReference type="EMBL" id="KDN25594.1"/>
    </source>
</evidence>
<sequence length="219" mass="23555">MAKTSKLTFFHAALVVVLLISTVLFVKALYDRKSEADVHAVTRDGIITDIQKLSRLQSVAFSVDTVITASKEGSWQKLWQDEQKGLFVAHGRVLAGVDLSKISSEMVQVAQRTDSQGDPVTHVTVSVPPSEVFAVYLDDIEVYDWQTGLFGVVDNDPKILSEAQLSAKNEVLKKACQGDVMTMAANNAAEQIKGLFVLTGATVDVVSQGAGACQAPSKS</sequence>
<organism evidence="1 2">
    <name type="scientific">Moraxella bovoculi 237</name>
    <dbReference type="NCBI Taxonomy" id="743974"/>
    <lineage>
        <taxon>Bacteria</taxon>
        <taxon>Pseudomonadati</taxon>
        <taxon>Pseudomonadota</taxon>
        <taxon>Gammaproteobacteria</taxon>
        <taxon>Moraxellales</taxon>
        <taxon>Moraxellaceae</taxon>
        <taxon>Moraxella</taxon>
    </lineage>
</organism>
<gene>
    <name evidence="1" type="ORF">MBO_02992</name>
</gene>